<accession>A0A8A3S4J7</accession>
<gene>
    <name evidence="1" type="ORF">RJ40_02965</name>
</gene>
<sequence length="305" mass="33290">MRFKVISLTLLLLSVLLISGCLSESVEINVVTEGSWNGSCVPDHGETVYLSGEGPATVPLGTDPGDVACTFYKTDSSADRMVVSLYRGEKLLVEGNTSVPNGMVVFSCNIPTGRYELKSHTDGPKEYLLNVWYEGPWEAEIPSEEGTRSVNGTGWQTYFYNSSDLSVRMGARKLDTSNNSLTIGIHDAHFRDLAVNSTSEPNGSVSVSYVLEPDLIFRSGVKISVSSEERWKGRYDVDGNYTSIEGFGEDETYYPGDVSGTIRLSVRKTGDDDEPLSVNIEKDGMIVNSGETSVEYGNIVLRAEV</sequence>
<dbReference type="Proteomes" id="UP001042704">
    <property type="component" value="Chromosome"/>
</dbReference>
<dbReference type="EMBL" id="CP036172">
    <property type="protein sequence ID" value="QSZ66534.1"/>
    <property type="molecule type" value="Genomic_DNA"/>
</dbReference>
<evidence type="ECO:0000313" key="2">
    <source>
        <dbReference type="Proteomes" id="UP001042704"/>
    </source>
</evidence>
<protein>
    <submittedName>
        <fullName evidence="1">Uncharacterized protein</fullName>
    </submittedName>
</protein>
<dbReference type="KEGG" id="maqe:RJ40_02965"/>
<reference evidence="1" key="2">
    <citation type="submission" date="2019-02" db="EMBL/GenBank/DDBJ databases">
        <authorList>
            <person name="Chen S.-C."/>
            <person name="Chien H.-H."/>
            <person name="Lai M.-C."/>
        </authorList>
    </citation>
    <scope>NUCLEOTIDE SEQUENCE</scope>
    <source>
        <strain evidence="1">N2F9704</strain>
    </source>
</reference>
<evidence type="ECO:0000313" key="1">
    <source>
        <dbReference type="EMBL" id="QSZ66534.1"/>
    </source>
</evidence>
<proteinExistence type="predicted"/>
<reference evidence="1" key="1">
    <citation type="journal article" date="2001" name="Int. J. Syst. Evol. Microbiol.">
        <title>Methanofollis aquaemaris sp. nov., a methanogen isolated from an aquaculture fish pond.</title>
        <authorList>
            <person name="Lai M.C."/>
            <person name="Chen S.C."/>
        </authorList>
    </citation>
    <scope>NUCLEOTIDE SEQUENCE</scope>
    <source>
        <strain evidence="1">N2F9704</strain>
    </source>
</reference>
<keyword evidence="2" id="KW-1185">Reference proteome</keyword>
<dbReference type="PROSITE" id="PS51257">
    <property type="entry name" value="PROKAR_LIPOPROTEIN"/>
    <property type="match status" value="1"/>
</dbReference>
<organism evidence="1 2">
    <name type="scientific">Methanofollis aquaemaris</name>
    <dbReference type="NCBI Taxonomy" id="126734"/>
    <lineage>
        <taxon>Archaea</taxon>
        <taxon>Methanobacteriati</taxon>
        <taxon>Methanobacteriota</taxon>
        <taxon>Stenosarchaea group</taxon>
        <taxon>Methanomicrobia</taxon>
        <taxon>Methanomicrobiales</taxon>
        <taxon>Methanomicrobiaceae</taxon>
        <taxon>Methanofollis</taxon>
    </lineage>
</organism>
<dbReference type="RefSeq" id="WP_265581881.1">
    <property type="nucleotide sequence ID" value="NZ_CP036172.1"/>
</dbReference>
<name>A0A8A3S4J7_9EURY</name>
<dbReference type="AlphaFoldDB" id="A0A8A3S4J7"/>
<dbReference type="GeneID" id="76423292"/>